<accession>A0A915CY93</accession>
<dbReference type="Proteomes" id="UP000887574">
    <property type="component" value="Unplaced"/>
</dbReference>
<name>A0A915CY93_9BILA</name>
<evidence type="ECO:0000313" key="3">
    <source>
        <dbReference type="WBParaSite" id="jg13426"/>
    </source>
</evidence>
<evidence type="ECO:0000313" key="2">
    <source>
        <dbReference type="Proteomes" id="UP000887574"/>
    </source>
</evidence>
<proteinExistence type="predicted"/>
<feature type="region of interest" description="Disordered" evidence="1">
    <location>
        <begin position="22"/>
        <end position="63"/>
    </location>
</feature>
<keyword evidence="2" id="KW-1185">Reference proteome</keyword>
<sequence length="154" mass="17681">MPPPQQQCCCCTCQPSGFQKRHLRRRKRQTPPTFPNFKSNHFSPKFTFETEEQPRTDGYSPKHIYITDPEEIQSPQQQQQPCACSCACPKPTTPSPTDFWQVPHEKSLPPPSFVTNNKVNEAKFDAKPVVNGNLKSLSELFSINVSPKRHWIQK</sequence>
<dbReference type="WBParaSite" id="jg13426">
    <property type="protein sequence ID" value="jg13426"/>
    <property type="gene ID" value="jg13426"/>
</dbReference>
<evidence type="ECO:0000256" key="1">
    <source>
        <dbReference type="SAM" id="MobiDB-lite"/>
    </source>
</evidence>
<protein>
    <submittedName>
        <fullName evidence="3">Uncharacterized protein</fullName>
    </submittedName>
</protein>
<dbReference type="AlphaFoldDB" id="A0A915CY93"/>
<reference evidence="3" key="1">
    <citation type="submission" date="2022-11" db="UniProtKB">
        <authorList>
            <consortium name="WormBaseParasite"/>
        </authorList>
    </citation>
    <scope>IDENTIFICATION</scope>
</reference>
<organism evidence="2 3">
    <name type="scientific">Ditylenchus dipsaci</name>
    <dbReference type="NCBI Taxonomy" id="166011"/>
    <lineage>
        <taxon>Eukaryota</taxon>
        <taxon>Metazoa</taxon>
        <taxon>Ecdysozoa</taxon>
        <taxon>Nematoda</taxon>
        <taxon>Chromadorea</taxon>
        <taxon>Rhabditida</taxon>
        <taxon>Tylenchina</taxon>
        <taxon>Tylenchomorpha</taxon>
        <taxon>Sphaerularioidea</taxon>
        <taxon>Anguinidae</taxon>
        <taxon>Anguininae</taxon>
        <taxon>Ditylenchus</taxon>
    </lineage>
</organism>